<dbReference type="OrthoDB" id="2289193at2759"/>
<accession>A0A0B7N2J1</accession>
<reference evidence="1 2" key="1">
    <citation type="submission" date="2014-09" db="EMBL/GenBank/DDBJ databases">
        <authorList>
            <person name="Ellenberger Sabrina"/>
        </authorList>
    </citation>
    <scope>NUCLEOTIDE SEQUENCE [LARGE SCALE GENOMIC DNA]</scope>
    <source>
        <strain evidence="1 2">CBS 412.66</strain>
    </source>
</reference>
<dbReference type="Proteomes" id="UP000054107">
    <property type="component" value="Unassembled WGS sequence"/>
</dbReference>
<dbReference type="GO" id="GO:0003676">
    <property type="term" value="F:nucleic acid binding"/>
    <property type="evidence" value="ECO:0007669"/>
    <property type="project" value="InterPro"/>
</dbReference>
<dbReference type="Gene3D" id="3.30.420.10">
    <property type="entry name" value="Ribonuclease H-like superfamily/Ribonuclease H"/>
    <property type="match status" value="1"/>
</dbReference>
<organism evidence="1 2">
    <name type="scientific">Parasitella parasitica</name>
    <dbReference type="NCBI Taxonomy" id="35722"/>
    <lineage>
        <taxon>Eukaryota</taxon>
        <taxon>Fungi</taxon>
        <taxon>Fungi incertae sedis</taxon>
        <taxon>Mucoromycota</taxon>
        <taxon>Mucoromycotina</taxon>
        <taxon>Mucoromycetes</taxon>
        <taxon>Mucorales</taxon>
        <taxon>Mucorineae</taxon>
        <taxon>Mucoraceae</taxon>
        <taxon>Parasitella</taxon>
    </lineage>
</organism>
<proteinExistence type="predicted"/>
<evidence type="ECO:0000313" key="1">
    <source>
        <dbReference type="EMBL" id="CEP11617.1"/>
    </source>
</evidence>
<sequence>MNDRHKAHLVDLIDEEPALVVDQMMESLTASFIDLEISKTALYNFVTKECKISLKRAHFHSVDRNSPDNIKARKEWVEEWMNTDMDYRSNCVFMDEAAFHINMKRSVAWSKVGACAVVKVPKTRAKTTAFLGANSAFGVRGVMPASKK</sequence>
<dbReference type="EMBL" id="LN726728">
    <property type="protein sequence ID" value="CEP11617.1"/>
    <property type="molecule type" value="Genomic_DNA"/>
</dbReference>
<name>A0A0B7N2J1_9FUNG</name>
<gene>
    <name evidence="1" type="primary">PARPA_05497.1 scaffold 18616</name>
</gene>
<keyword evidence="2" id="KW-1185">Reference proteome</keyword>
<dbReference type="AlphaFoldDB" id="A0A0B7N2J1"/>
<evidence type="ECO:0000313" key="2">
    <source>
        <dbReference type="Proteomes" id="UP000054107"/>
    </source>
</evidence>
<evidence type="ECO:0008006" key="3">
    <source>
        <dbReference type="Google" id="ProtNLM"/>
    </source>
</evidence>
<protein>
    <recommendedName>
        <fullName evidence="3">Tc1-like transposase DDE domain-containing protein</fullName>
    </recommendedName>
</protein>
<dbReference type="InterPro" id="IPR036397">
    <property type="entry name" value="RNaseH_sf"/>
</dbReference>